<keyword evidence="2" id="KW-1185">Reference proteome</keyword>
<dbReference type="OrthoDB" id="2871842at2"/>
<organism evidence="1 2">
    <name type="scientific">Evansella cellulosilytica (strain ATCC 21833 / DSM 2522 / FERM P-1141 / JCM 9156 / N-4)</name>
    <name type="common">Bacillus cellulosilyticus</name>
    <dbReference type="NCBI Taxonomy" id="649639"/>
    <lineage>
        <taxon>Bacteria</taxon>
        <taxon>Bacillati</taxon>
        <taxon>Bacillota</taxon>
        <taxon>Bacilli</taxon>
        <taxon>Bacillales</taxon>
        <taxon>Bacillaceae</taxon>
        <taxon>Evansella</taxon>
    </lineage>
</organism>
<dbReference type="EMBL" id="CP002394">
    <property type="protein sequence ID" value="ADU29415.1"/>
    <property type="molecule type" value="Genomic_DNA"/>
</dbReference>
<gene>
    <name evidence="1" type="ordered locus">Bcell_1147</name>
</gene>
<name>E6TR39_EVAC2</name>
<reference evidence="1" key="1">
    <citation type="submission" date="2010-12" db="EMBL/GenBank/DDBJ databases">
        <title>Complete sequence of Bacillus cellulosilyticus DSM 2522.</title>
        <authorList>
            <consortium name="US DOE Joint Genome Institute"/>
            <person name="Lucas S."/>
            <person name="Copeland A."/>
            <person name="Lapidus A."/>
            <person name="Cheng J.-F."/>
            <person name="Bruce D."/>
            <person name="Goodwin L."/>
            <person name="Pitluck S."/>
            <person name="Chertkov O."/>
            <person name="Detter J.C."/>
            <person name="Han C."/>
            <person name="Tapia R."/>
            <person name="Land M."/>
            <person name="Hauser L."/>
            <person name="Jeffries C."/>
            <person name="Kyrpides N."/>
            <person name="Ivanova N."/>
            <person name="Mikhailova N."/>
            <person name="Brumm P."/>
            <person name="Mead D."/>
            <person name="Woyke T."/>
        </authorList>
    </citation>
    <scope>NUCLEOTIDE SEQUENCE [LARGE SCALE GENOMIC DNA]</scope>
    <source>
        <strain evidence="1">DSM 2522</strain>
    </source>
</reference>
<dbReference type="Proteomes" id="UP000001401">
    <property type="component" value="Chromosome"/>
</dbReference>
<sequence>MSEELDFVALRKVSREEFMSLAQDGMRELFDLEQYKVVDSSKEKSMYHFVYDTSTHECYLIDLHICYELLAEFFSKGDKQKVLSYLNKITAFKE</sequence>
<evidence type="ECO:0000313" key="2">
    <source>
        <dbReference type="Proteomes" id="UP000001401"/>
    </source>
</evidence>
<dbReference type="RefSeq" id="WP_013487756.1">
    <property type="nucleotide sequence ID" value="NC_014829.1"/>
</dbReference>
<proteinExistence type="predicted"/>
<dbReference type="KEGG" id="bco:Bcell_1147"/>
<evidence type="ECO:0000313" key="1">
    <source>
        <dbReference type="EMBL" id="ADU29415.1"/>
    </source>
</evidence>
<protein>
    <submittedName>
        <fullName evidence="1">Uncharacterized protein</fullName>
    </submittedName>
</protein>
<dbReference type="eggNOG" id="ENOG5030D5A">
    <property type="taxonomic scope" value="Bacteria"/>
</dbReference>
<dbReference type="AlphaFoldDB" id="E6TR39"/>
<accession>E6TR39</accession>
<dbReference type="HOGENOM" id="CLU_2380182_0_0_9"/>